<dbReference type="Gene3D" id="2.10.260.10">
    <property type="match status" value="1"/>
</dbReference>
<organism evidence="3 4">
    <name type="scientific">Shinella pollutisoli</name>
    <dbReference type="NCBI Taxonomy" id="2250594"/>
    <lineage>
        <taxon>Bacteria</taxon>
        <taxon>Pseudomonadati</taxon>
        <taxon>Pseudomonadota</taxon>
        <taxon>Alphaproteobacteria</taxon>
        <taxon>Hyphomicrobiales</taxon>
        <taxon>Rhizobiaceae</taxon>
        <taxon>Shinella</taxon>
    </lineage>
</organism>
<dbReference type="Proteomes" id="UP001595377">
    <property type="component" value="Unassembled WGS sequence"/>
</dbReference>
<dbReference type="InterPro" id="IPR037914">
    <property type="entry name" value="SpoVT-AbrB_sf"/>
</dbReference>
<reference evidence="4" key="1">
    <citation type="journal article" date="2019" name="Int. J. Syst. Evol. Microbiol.">
        <title>The Global Catalogue of Microorganisms (GCM) 10K type strain sequencing project: providing services to taxonomists for standard genome sequencing and annotation.</title>
        <authorList>
            <consortium name="The Broad Institute Genomics Platform"/>
            <consortium name="The Broad Institute Genome Sequencing Center for Infectious Disease"/>
            <person name="Wu L."/>
            <person name="Ma J."/>
        </authorList>
    </citation>
    <scope>NUCLEOTIDE SEQUENCE [LARGE SCALE GENOMIC DNA]</scope>
    <source>
        <strain evidence="4">KCTC 52677</strain>
    </source>
</reference>
<dbReference type="GO" id="GO:0003677">
    <property type="term" value="F:DNA binding"/>
    <property type="evidence" value="ECO:0007669"/>
    <property type="project" value="UniProtKB-KW"/>
</dbReference>
<keyword evidence="4" id="KW-1185">Reference proteome</keyword>
<proteinExistence type="predicted"/>
<feature type="domain" description="SpoVT-AbrB" evidence="2">
    <location>
        <begin position="1"/>
        <end position="35"/>
    </location>
</feature>
<dbReference type="PROSITE" id="PS51740">
    <property type="entry name" value="SPOVT_ABRB"/>
    <property type="match status" value="1"/>
</dbReference>
<gene>
    <name evidence="3" type="ORF">ACFOHH_14750</name>
</gene>
<dbReference type="SUPFAM" id="SSF89447">
    <property type="entry name" value="AbrB/MazE/MraZ-like"/>
    <property type="match status" value="1"/>
</dbReference>
<evidence type="ECO:0000256" key="1">
    <source>
        <dbReference type="PROSITE-ProRule" id="PRU01076"/>
    </source>
</evidence>
<dbReference type="InterPro" id="IPR007159">
    <property type="entry name" value="SpoVT-AbrB_dom"/>
</dbReference>
<dbReference type="Pfam" id="PF04014">
    <property type="entry name" value="MazE_antitoxin"/>
    <property type="match status" value="1"/>
</dbReference>
<keyword evidence="1 3" id="KW-0238">DNA-binding</keyword>
<evidence type="ECO:0000259" key="2">
    <source>
        <dbReference type="PROSITE" id="PS51740"/>
    </source>
</evidence>
<name>A0ABV7DIA3_9HYPH</name>
<dbReference type="EMBL" id="JBHRSP010000024">
    <property type="protein sequence ID" value="MFC3074368.1"/>
    <property type="molecule type" value="Genomic_DNA"/>
</dbReference>
<protein>
    <submittedName>
        <fullName evidence="3">AbrB/MazE/SpoVT family DNA-binding domain-containing protein</fullName>
    </submittedName>
</protein>
<accession>A0ABV7DIA3</accession>
<comment type="caution">
    <text evidence="3">The sequence shown here is derived from an EMBL/GenBank/DDBJ whole genome shotgun (WGS) entry which is preliminary data.</text>
</comment>
<evidence type="ECO:0000313" key="3">
    <source>
        <dbReference type="EMBL" id="MFC3074368.1"/>
    </source>
</evidence>
<evidence type="ECO:0000313" key="4">
    <source>
        <dbReference type="Proteomes" id="UP001595377"/>
    </source>
</evidence>
<dbReference type="RefSeq" id="WP_371747679.1">
    <property type="nucleotide sequence ID" value="NZ_JANFDG010000002.1"/>
</dbReference>
<sequence>MTIPRNVRSNLGIVPGSEVEFVLQGDSAVLRRVEPAADERERAVQDLVEHLRRHKGSMALGDLDGDAFYSLLRD</sequence>